<organism evidence="2 3">
    <name type="scientific">Mizuhopecten yessoensis</name>
    <name type="common">Japanese scallop</name>
    <name type="synonym">Patinopecten yessoensis</name>
    <dbReference type="NCBI Taxonomy" id="6573"/>
    <lineage>
        <taxon>Eukaryota</taxon>
        <taxon>Metazoa</taxon>
        <taxon>Spiralia</taxon>
        <taxon>Lophotrochozoa</taxon>
        <taxon>Mollusca</taxon>
        <taxon>Bivalvia</taxon>
        <taxon>Autobranchia</taxon>
        <taxon>Pteriomorphia</taxon>
        <taxon>Pectinida</taxon>
        <taxon>Pectinoidea</taxon>
        <taxon>Pectinidae</taxon>
        <taxon>Mizuhopecten</taxon>
    </lineage>
</organism>
<feature type="region of interest" description="Disordered" evidence="1">
    <location>
        <begin position="50"/>
        <end position="99"/>
    </location>
</feature>
<accession>A0A210R4W5</accession>
<comment type="caution">
    <text evidence="2">The sequence shown here is derived from an EMBL/GenBank/DDBJ whole genome shotgun (WGS) entry which is preliminary data.</text>
</comment>
<reference evidence="2 3" key="1">
    <citation type="journal article" date="2017" name="Nat. Ecol. Evol.">
        <title>Scallop genome provides insights into evolution of bilaterian karyotype and development.</title>
        <authorList>
            <person name="Wang S."/>
            <person name="Zhang J."/>
            <person name="Jiao W."/>
            <person name="Li J."/>
            <person name="Xun X."/>
            <person name="Sun Y."/>
            <person name="Guo X."/>
            <person name="Huan P."/>
            <person name="Dong B."/>
            <person name="Zhang L."/>
            <person name="Hu X."/>
            <person name="Sun X."/>
            <person name="Wang J."/>
            <person name="Zhao C."/>
            <person name="Wang Y."/>
            <person name="Wang D."/>
            <person name="Huang X."/>
            <person name="Wang R."/>
            <person name="Lv J."/>
            <person name="Li Y."/>
            <person name="Zhang Z."/>
            <person name="Liu B."/>
            <person name="Lu W."/>
            <person name="Hui Y."/>
            <person name="Liang J."/>
            <person name="Zhou Z."/>
            <person name="Hou R."/>
            <person name="Li X."/>
            <person name="Liu Y."/>
            <person name="Li H."/>
            <person name="Ning X."/>
            <person name="Lin Y."/>
            <person name="Zhao L."/>
            <person name="Xing Q."/>
            <person name="Dou J."/>
            <person name="Li Y."/>
            <person name="Mao J."/>
            <person name="Guo H."/>
            <person name="Dou H."/>
            <person name="Li T."/>
            <person name="Mu C."/>
            <person name="Jiang W."/>
            <person name="Fu Q."/>
            <person name="Fu X."/>
            <person name="Miao Y."/>
            <person name="Liu J."/>
            <person name="Yu Q."/>
            <person name="Li R."/>
            <person name="Liao H."/>
            <person name="Li X."/>
            <person name="Kong Y."/>
            <person name="Jiang Z."/>
            <person name="Chourrout D."/>
            <person name="Li R."/>
            <person name="Bao Z."/>
        </authorList>
    </citation>
    <scope>NUCLEOTIDE SEQUENCE [LARGE SCALE GENOMIC DNA]</scope>
    <source>
        <strain evidence="2 3">PY_sf001</strain>
    </source>
</reference>
<name>A0A210R4W5_MIZYE</name>
<dbReference type="Proteomes" id="UP000242188">
    <property type="component" value="Unassembled WGS sequence"/>
</dbReference>
<keyword evidence="3" id="KW-1185">Reference proteome</keyword>
<evidence type="ECO:0000313" key="3">
    <source>
        <dbReference type="Proteomes" id="UP000242188"/>
    </source>
</evidence>
<proteinExistence type="predicted"/>
<evidence type="ECO:0000313" key="2">
    <source>
        <dbReference type="EMBL" id="OWF55951.1"/>
    </source>
</evidence>
<evidence type="ECO:0000256" key="1">
    <source>
        <dbReference type="SAM" id="MobiDB-lite"/>
    </source>
</evidence>
<gene>
    <name evidence="2" type="ORF">KP79_PYT22128</name>
</gene>
<feature type="compositionally biased region" description="Basic and acidic residues" evidence="1">
    <location>
        <begin position="81"/>
        <end position="99"/>
    </location>
</feature>
<sequence length="99" mass="11321">MATNENITDTQLVNIVEEFGGLNETGVSSGMDPFENDSLEWDDSVVLREVTTSSPKKEDTIIISDDDGESPQDYQKKILLNRRDDLQRREKNMNTNREK</sequence>
<dbReference type="EMBL" id="NEDP02000428">
    <property type="protein sequence ID" value="OWF55951.1"/>
    <property type="molecule type" value="Genomic_DNA"/>
</dbReference>
<dbReference type="AlphaFoldDB" id="A0A210R4W5"/>
<protein>
    <submittedName>
        <fullName evidence="2">Uncharacterized protein</fullName>
    </submittedName>
</protein>